<organism evidence="3 4">
    <name type="scientific">Dietzia cinnamea</name>
    <dbReference type="NCBI Taxonomy" id="321318"/>
    <lineage>
        <taxon>Bacteria</taxon>
        <taxon>Bacillati</taxon>
        <taxon>Actinomycetota</taxon>
        <taxon>Actinomycetes</taxon>
        <taxon>Mycobacteriales</taxon>
        <taxon>Dietziaceae</taxon>
        <taxon>Dietzia</taxon>
    </lineage>
</organism>
<dbReference type="PANTHER" id="PTHR46648">
    <property type="entry name" value="HIT FAMILY PROTEIN 1"/>
    <property type="match status" value="1"/>
</dbReference>
<accession>A0ABV3YM04</accession>
<dbReference type="SUPFAM" id="SSF54197">
    <property type="entry name" value="HIT-like"/>
    <property type="match status" value="1"/>
</dbReference>
<dbReference type="RefSeq" id="WP_083961822.1">
    <property type="nucleotide sequence ID" value="NZ_JALXRZ010000086.1"/>
</dbReference>
<proteinExistence type="predicted"/>
<reference evidence="4" key="1">
    <citation type="submission" date="2024-07" db="EMBL/GenBank/DDBJ databases">
        <title>Pseudomonas strain that inhibits Aeromonas fish pathogens.</title>
        <authorList>
            <person name="Wildschutte H."/>
        </authorList>
    </citation>
    <scope>NUCLEOTIDE SEQUENCE [LARGE SCALE GENOMIC DNA]</scope>
    <source>
        <strain evidence="4">n60</strain>
    </source>
</reference>
<dbReference type="InterPro" id="IPR011146">
    <property type="entry name" value="HIT-like"/>
</dbReference>
<evidence type="ECO:0000259" key="2">
    <source>
        <dbReference type="PROSITE" id="PS51084"/>
    </source>
</evidence>
<keyword evidence="3" id="KW-0808">Transferase</keyword>
<dbReference type="Proteomes" id="UP001560293">
    <property type="component" value="Unassembled WGS sequence"/>
</dbReference>
<keyword evidence="3" id="KW-0489">Methyltransferase</keyword>
<evidence type="ECO:0000256" key="1">
    <source>
        <dbReference type="PROSITE-ProRule" id="PRU00464"/>
    </source>
</evidence>
<dbReference type="InterPro" id="IPR001310">
    <property type="entry name" value="Histidine_triad_HIT"/>
</dbReference>
<dbReference type="Gene3D" id="3.30.428.10">
    <property type="entry name" value="HIT-like"/>
    <property type="match status" value="1"/>
</dbReference>
<dbReference type="GO" id="GO:0032259">
    <property type="term" value="P:methylation"/>
    <property type="evidence" value="ECO:0007669"/>
    <property type="project" value="UniProtKB-KW"/>
</dbReference>
<sequence>MPTTPPTEPECPFCEIVARRGDAREVFRTDSVVAFFPTEPATLGHTLLVPRAHIRDIWDVDEDVASELGRWTVTLAGAIKRAVRPDGLNVIQSNGAVATQTVMHLHVHVVPRWEDDAVGRIWPPETRYSEFAQDEAWEALRREFRTSGHATVAHTNIPKPSSRSGP</sequence>
<dbReference type="InterPro" id="IPR036265">
    <property type="entry name" value="HIT-like_sf"/>
</dbReference>
<protein>
    <submittedName>
        <fullName evidence="3">HIT family protein</fullName>
        <ecNumber evidence="3">2.1.1.-</ecNumber>
    </submittedName>
</protein>
<dbReference type="EMBL" id="JBFTEZ010000003">
    <property type="protein sequence ID" value="MEX6465989.1"/>
    <property type="molecule type" value="Genomic_DNA"/>
</dbReference>
<keyword evidence="4" id="KW-1185">Reference proteome</keyword>
<feature type="short sequence motif" description="Histidine triad motif" evidence="1">
    <location>
        <begin position="104"/>
        <end position="108"/>
    </location>
</feature>
<dbReference type="PANTHER" id="PTHR46648:SF1">
    <property type="entry name" value="ADENOSINE 5'-MONOPHOSPHORAMIDASE HNT1"/>
    <property type="match status" value="1"/>
</dbReference>
<dbReference type="GO" id="GO:0008168">
    <property type="term" value="F:methyltransferase activity"/>
    <property type="evidence" value="ECO:0007669"/>
    <property type="project" value="UniProtKB-KW"/>
</dbReference>
<dbReference type="PROSITE" id="PS51084">
    <property type="entry name" value="HIT_2"/>
    <property type="match status" value="1"/>
</dbReference>
<dbReference type="Pfam" id="PF01230">
    <property type="entry name" value="HIT"/>
    <property type="match status" value="1"/>
</dbReference>
<feature type="domain" description="HIT" evidence="2">
    <location>
        <begin position="12"/>
        <end position="119"/>
    </location>
</feature>
<name>A0ABV3YM04_9ACTN</name>
<evidence type="ECO:0000313" key="3">
    <source>
        <dbReference type="EMBL" id="MEX6465989.1"/>
    </source>
</evidence>
<comment type="caution">
    <text evidence="3">The sequence shown here is derived from an EMBL/GenBank/DDBJ whole genome shotgun (WGS) entry which is preliminary data.</text>
</comment>
<gene>
    <name evidence="3" type="ORF">AB6N35_16895</name>
</gene>
<evidence type="ECO:0000313" key="4">
    <source>
        <dbReference type="Proteomes" id="UP001560293"/>
    </source>
</evidence>
<dbReference type="EC" id="2.1.1.-" evidence="3"/>
<dbReference type="PRINTS" id="PR00332">
    <property type="entry name" value="HISTRIAD"/>
</dbReference>